<sequence>MRFGVEGIFWLQSVLAHDFWRSGESRVRHLSGFVLWRTVGGTSISAWVAISSSFNYFALRLPRHFALPHRSDVLEWFAPNLALTHLAVRDYLL</sequence>
<reference evidence="1 2" key="1">
    <citation type="submission" date="2024-09" db="EMBL/GenBank/DDBJ databases">
        <title>Chromosome-scale assembly of Riccia fluitans.</title>
        <authorList>
            <person name="Paukszto L."/>
            <person name="Sawicki J."/>
            <person name="Karawczyk K."/>
            <person name="Piernik-Szablinska J."/>
            <person name="Szczecinska M."/>
            <person name="Mazdziarz M."/>
        </authorList>
    </citation>
    <scope>NUCLEOTIDE SEQUENCE [LARGE SCALE GENOMIC DNA]</scope>
    <source>
        <strain evidence="1">Rf_01</strain>
        <tissue evidence="1">Aerial parts of the thallus</tissue>
    </source>
</reference>
<organism evidence="1 2">
    <name type="scientific">Riccia fluitans</name>
    <dbReference type="NCBI Taxonomy" id="41844"/>
    <lineage>
        <taxon>Eukaryota</taxon>
        <taxon>Viridiplantae</taxon>
        <taxon>Streptophyta</taxon>
        <taxon>Embryophyta</taxon>
        <taxon>Marchantiophyta</taxon>
        <taxon>Marchantiopsida</taxon>
        <taxon>Marchantiidae</taxon>
        <taxon>Marchantiales</taxon>
        <taxon>Ricciaceae</taxon>
        <taxon>Riccia</taxon>
    </lineage>
</organism>
<comment type="caution">
    <text evidence="1">The sequence shown here is derived from an EMBL/GenBank/DDBJ whole genome shotgun (WGS) entry which is preliminary data.</text>
</comment>
<dbReference type="Proteomes" id="UP001605036">
    <property type="component" value="Unassembled WGS sequence"/>
</dbReference>
<protein>
    <submittedName>
        <fullName evidence="1">Uncharacterized protein</fullName>
    </submittedName>
</protein>
<name>A0ABD1XRU7_9MARC</name>
<gene>
    <name evidence="1" type="ORF">R1flu_023196</name>
</gene>
<accession>A0ABD1XRU7</accession>
<keyword evidence="2" id="KW-1185">Reference proteome</keyword>
<evidence type="ECO:0000313" key="1">
    <source>
        <dbReference type="EMBL" id="KAL2611504.1"/>
    </source>
</evidence>
<dbReference type="EMBL" id="JBHFFA010000007">
    <property type="protein sequence ID" value="KAL2611504.1"/>
    <property type="molecule type" value="Genomic_DNA"/>
</dbReference>
<dbReference type="AlphaFoldDB" id="A0ABD1XRU7"/>
<evidence type="ECO:0000313" key="2">
    <source>
        <dbReference type="Proteomes" id="UP001605036"/>
    </source>
</evidence>
<proteinExistence type="predicted"/>